<organism evidence="2 3">
    <name type="scientific">Arthrobacter agilis</name>
    <dbReference type="NCBI Taxonomy" id="37921"/>
    <lineage>
        <taxon>Bacteria</taxon>
        <taxon>Bacillati</taxon>
        <taxon>Actinomycetota</taxon>
        <taxon>Actinomycetes</taxon>
        <taxon>Micrococcales</taxon>
        <taxon>Micrococcaceae</taxon>
        <taxon>Arthrobacter</taxon>
    </lineage>
</organism>
<dbReference type="AlphaFoldDB" id="A0A2L0UAY0"/>
<dbReference type="Proteomes" id="UP000239187">
    <property type="component" value="Chromosome"/>
</dbReference>
<feature type="domain" description="AbiEi antitoxin N-terminal" evidence="1">
    <location>
        <begin position="34"/>
        <end position="81"/>
    </location>
</feature>
<dbReference type="Pfam" id="PF13338">
    <property type="entry name" value="AbiEi_4"/>
    <property type="match status" value="1"/>
</dbReference>
<name>A0A2L0UAY0_9MICC</name>
<proteinExistence type="predicted"/>
<reference evidence="2 3" key="1">
    <citation type="submission" date="2017-11" db="EMBL/GenBank/DDBJ databases">
        <title>Draft genome of Arthrobacter agilis strain UMCV2, a plant growth-promoting rhizobacterium and biocontrol capacity of phytopathogenic fungi.</title>
        <authorList>
            <person name="Martinez-Camara R."/>
            <person name="Santoyo G."/>
            <person name="Moreno-Hagelsieb G."/>
            <person name="Valencia-Cantero E."/>
        </authorList>
    </citation>
    <scope>NUCLEOTIDE SEQUENCE [LARGE SCALE GENOMIC DNA]</scope>
    <source>
        <strain evidence="2 3">UMCV2</strain>
    </source>
</reference>
<accession>A0A2L0UAY0</accession>
<sequence>MPTDRPRSVGTRVAHIDPHHESRTRPRHHAAAMDVVALLARSGGVARARDLLAAGASAALLTRAVRNGVVLRVARGVYALPDHDAGARTALSLGSELGCISAAQLRGLWVLRPPRLLHVTTDSGHGIDSDRVRVHRAARPVSDLTVCLQVMRCLPELDALCIVESAVVRGSVSLEDLRGQALGRRSGSVRRIVGSVDPHAESILETVARYHLLRAGFQISSQVHIPGVGRLDLFVDGVLGIEADGRQHHSDRREFEEDRRRWNILTTRGVPVLRVTRSLLFDAPGQFIQLVRATLATRSPH</sequence>
<protein>
    <recommendedName>
        <fullName evidence="1">AbiEi antitoxin N-terminal domain-containing protein</fullName>
    </recommendedName>
</protein>
<dbReference type="Gene3D" id="3.40.960.10">
    <property type="entry name" value="VSR Endonuclease"/>
    <property type="match status" value="1"/>
</dbReference>
<dbReference type="InterPro" id="IPR025159">
    <property type="entry name" value="AbiEi_N"/>
</dbReference>
<evidence type="ECO:0000313" key="3">
    <source>
        <dbReference type="Proteomes" id="UP000239187"/>
    </source>
</evidence>
<dbReference type="EMBL" id="CP024915">
    <property type="protein sequence ID" value="AUZ86423.1"/>
    <property type="molecule type" value="Genomic_DNA"/>
</dbReference>
<evidence type="ECO:0000259" key="1">
    <source>
        <dbReference type="Pfam" id="PF13338"/>
    </source>
</evidence>
<evidence type="ECO:0000313" key="2">
    <source>
        <dbReference type="EMBL" id="AUZ86423.1"/>
    </source>
</evidence>
<dbReference type="SUPFAM" id="SSF52980">
    <property type="entry name" value="Restriction endonuclease-like"/>
    <property type="match status" value="1"/>
</dbReference>
<gene>
    <name evidence="2" type="ORF">CVO76_01240</name>
</gene>
<dbReference type="InterPro" id="IPR011335">
    <property type="entry name" value="Restrct_endonuc-II-like"/>
</dbReference>